<keyword evidence="4" id="KW-1185">Reference proteome</keyword>
<keyword evidence="1" id="KW-0808">Transferase</keyword>
<dbReference type="InterPro" id="IPR023213">
    <property type="entry name" value="CAT-like_dom_sf"/>
</dbReference>
<organism evidence="3 4">
    <name type="scientific">Linum tenue</name>
    <dbReference type="NCBI Taxonomy" id="586396"/>
    <lineage>
        <taxon>Eukaryota</taxon>
        <taxon>Viridiplantae</taxon>
        <taxon>Streptophyta</taxon>
        <taxon>Embryophyta</taxon>
        <taxon>Tracheophyta</taxon>
        <taxon>Spermatophyta</taxon>
        <taxon>Magnoliopsida</taxon>
        <taxon>eudicotyledons</taxon>
        <taxon>Gunneridae</taxon>
        <taxon>Pentapetalae</taxon>
        <taxon>rosids</taxon>
        <taxon>fabids</taxon>
        <taxon>Malpighiales</taxon>
        <taxon>Linaceae</taxon>
        <taxon>Linum</taxon>
    </lineage>
</organism>
<dbReference type="Proteomes" id="UP001154282">
    <property type="component" value="Unassembled WGS sequence"/>
</dbReference>
<reference evidence="3" key="1">
    <citation type="submission" date="2022-08" db="EMBL/GenBank/DDBJ databases">
        <authorList>
            <person name="Gutierrez-Valencia J."/>
        </authorList>
    </citation>
    <scope>NUCLEOTIDE SEQUENCE</scope>
</reference>
<gene>
    <name evidence="3" type="ORF">LITE_LOCUS18539</name>
</gene>
<dbReference type="PANTHER" id="PTHR31625">
    <property type="match status" value="1"/>
</dbReference>
<comment type="caution">
    <text evidence="3">The sequence shown here is derived from an EMBL/GenBank/DDBJ whole genome shotgun (WGS) entry which is preliminary data.</text>
</comment>
<dbReference type="Gene3D" id="3.30.559.10">
    <property type="entry name" value="Chloramphenicol acetyltransferase-like domain"/>
    <property type="match status" value="1"/>
</dbReference>
<evidence type="ECO:0000313" key="3">
    <source>
        <dbReference type="EMBL" id="CAI0420883.1"/>
    </source>
</evidence>
<sequence>MSLSLTCFDFTWSIFPPVERLLFYPLPPENSTATFFTSSIVPTLTRSLAAALSRFLPIAASLTWPSNSPNPFLLYSPSAAVPLTVAQSAADFNHLASDIGQIRDAAESHPYIPVLPSSDSEASVIALQLTLSRARDFAWE</sequence>
<accession>A0AAV0KJ14</accession>
<dbReference type="AlphaFoldDB" id="A0AAV0KJ14"/>
<evidence type="ECO:0000256" key="1">
    <source>
        <dbReference type="ARBA" id="ARBA00022679"/>
    </source>
</evidence>
<protein>
    <submittedName>
        <fullName evidence="3">Uncharacterized protein</fullName>
    </submittedName>
</protein>
<evidence type="ECO:0000313" key="4">
    <source>
        <dbReference type="Proteomes" id="UP001154282"/>
    </source>
</evidence>
<evidence type="ECO:0000256" key="2">
    <source>
        <dbReference type="ARBA" id="ARBA00023315"/>
    </source>
</evidence>
<keyword evidence="2" id="KW-0012">Acyltransferase</keyword>
<dbReference type="EMBL" id="CAMGYJ010000005">
    <property type="protein sequence ID" value="CAI0420883.1"/>
    <property type="molecule type" value="Genomic_DNA"/>
</dbReference>
<dbReference type="GO" id="GO:0016747">
    <property type="term" value="F:acyltransferase activity, transferring groups other than amino-acyl groups"/>
    <property type="evidence" value="ECO:0007669"/>
    <property type="project" value="UniProtKB-ARBA"/>
</dbReference>
<name>A0AAV0KJ14_9ROSI</name>
<proteinExistence type="predicted"/>
<dbReference type="InterPro" id="IPR051504">
    <property type="entry name" value="Plant_metabolite_acyltrans"/>
</dbReference>